<accession>A0A1I7KDC8</accession>
<dbReference type="OrthoDB" id="2374950at2"/>
<dbReference type="EMBL" id="FPBV01000015">
    <property type="protein sequence ID" value="SFU95438.1"/>
    <property type="molecule type" value="Genomic_DNA"/>
</dbReference>
<proteinExistence type="predicted"/>
<evidence type="ECO:0000313" key="1">
    <source>
        <dbReference type="EMBL" id="SFU95438.1"/>
    </source>
</evidence>
<name>A0A1I7KDC8_9BACL</name>
<dbReference type="RefSeq" id="WP_074953997.1">
    <property type="nucleotide sequence ID" value="NZ_FPBV01000015.1"/>
</dbReference>
<dbReference type="STRING" id="392015.SAMN05421543_11550"/>
<dbReference type="Proteomes" id="UP000183508">
    <property type="component" value="Unassembled WGS sequence"/>
</dbReference>
<dbReference type="AlphaFoldDB" id="A0A1I7KDC8"/>
<keyword evidence="2" id="KW-1185">Reference proteome</keyword>
<dbReference type="GO" id="GO:0006281">
    <property type="term" value="P:DNA repair"/>
    <property type="evidence" value="ECO:0007669"/>
    <property type="project" value="InterPro"/>
</dbReference>
<evidence type="ECO:0000313" key="2">
    <source>
        <dbReference type="Proteomes" id="UP000183508"/>
    </source>
</evidence>
<organism evidence="1 2">
    <name type="scientific">Alicyclobacillus macrosporangiidus</name>
    <dbReference type="NCBI Taxonomy" id="392015"/>
    <lineage>
        <taxon>Bacteria</taxon>
        <taxon>Bacillati</taxon>
        <taxon>Bacillota</taxon>
        <taxon>Bacilli</taxon>
        <taxon>Bacillales</taxon>
        <taxon>Alicyclobacillaceae</taxon>
        <taxon>Alicyclobacillus</taxon>
    </lineage>
</organism>
<sequence>MVNEQLNEVQDAIEQLRDWIRERRAFDPEQTKRLLNMSAKLMESETKSSGDASKAGFPDVLVDNLAFRLRGLRDALNRIIATSIVRGIEENAKTPLDFGITVDWLENGFTIHMPYSMVSMSDWFLVRSKRISGLQSLNTVRDAWGSLIRSLERERPAHMKSPFWRVAVRVDIFVEHPEPLDPDHFWIRPILDALVNRRFLVDDDAEHIIFMLHYHMRQEAPRVSITVRAMDGVERDETLP</sequence>
<dbReference type="InterPro" id="IPR036614">
    <property type="entry name" value="RusA-like_sf"/>
</dbReference>
<dbReference type="SUPFAM" id="SSF103084">
    <property type="entry name" value="Holliday junction resolvase RusA"/>
    <property type="match status" value="1"/>
</dbReference>
<protein>
    <submittedName>
        <fullName evidence="1">Uncharacterized protein</fullName>
    </submittedName>
</protein>
<gene>
    <name evidence="1" type="ORF">SAMN05421543_11550</name>
</gene>
<dbReference type="GO" id="GO:0000287">
    <property type="term" value="F:magnesium ion binding"/>
    <property type="evidence" value="ECO:0007669"/>
    <property type="project" value="InterPro"/>
</dbReference>
<dbReference type="GO" id="GO:0006310">
    <property type="term" value="P:DNA recombination"/>
    <property type="evidence" value="ECO:0007669"/>
    <property type="project" value="InterPro"/>
</dbReference>
<reference evidence="2" key="1">
    <citation type="submission" date="2016-10" db="EMBL/GenBank/DDBJ databases">
        <authorList>
            <person name="Varghese N."/>
        </authorList>
    </citation>
    <scope>NUCLEOTIDE SEQUENCE [LARGE SCALE GENOMIC DNA]</scope>
    <source>
        <strain evidence="2">DSM 17980</strain>
    </source>
</reference>